<dbReference type="EMBL" id="SMFZ01000002">
    <property type="protein sequence ID" value="TCK20826.1"/>
    <property type="molecule type" value="Genomic_DNA"/>
</dbReference>
<protein>
    <submittedName>
        <fullName evidence="5">DNA-binding MarR family transcriptional regulator</fullName>
    </submittedName>
</protein>
<keyword evidence="1" id="KW-0805">Transcription regulation</keyword>
<dbReference type="SMART" id="SM00347">
    <property type="entry name" value="HTH_MARR"/>
    <property type="match status" value="1"/>
</dbReference>
<dbReference type="Pfam" id="PF12802">
    <property type="entry name" value="MarR_2"/>
    <property type="match status" value="1"/>
</dbReference>
<dbReference type="InterPro" id="IPR036388">
    <property type="entry name" value="WH-like_DNA-bd_sf"/>
</dbReference>
<dbReference type="GO" id="GO:0003700">
    <property type="term" value="F:DNA-binding transcription factor activity"/>
    <property type="evidence" value="ECO:0007669"/>
    <property type="project" value="InterPro"/>
</dbReference>
<evidence type="ECO:0000259" key="4">
    <source>
        <dbReference type="PROSITE" id="PS50995"/>
    </source>
</evidence>
<gene>
    <name evidence="5" type="ORF">EV378_4790</name>
</gene>
<dbReference type="InterPro" id="IPR036390">
    <property type="entry name" value="WH_DNA-bd_sf"/>
</dbReference>
<dbReference type="PROSITE" id="PS01117">
    <property type="entry name" value="HTH_MARR_1"/>
    <property type="match status" value="1"/>
</dbReference>
<dbReference type="Proteomes" id="UP000295560">
    <property type="component" value="Unassembled WGS sequence"/>
</dbReference>
<evidence type="ECO:0000313" key="5">
    <source>
        <dbReference type="EMBL" id="TCK20826.1"/>
    </source>
</evidence>
<feature type="domain" description="HTH marR-type" evidence="4">
    <location>
        <begin position="28"/>
        <end position="163"/>
    </location>
</feature>
<comment type="caution">
    <text evidence="5">The sequence shown here is derived from an EMBL/GenBank/DDBJ whole genome shotgun (WGS) entry which is preliminary data.</text>
</comment>
<dbReference type="PROSITE" id="PS50995">
    <property type="entry name" value="HTH_MARR_2"/>
    <property type="match status" value="1"/>
</dbReference>
<evidence type="ECO:0000256" key="3">
    <source>
        <dbReference type="ARBA" id="ARBA00023163"/>
    </source>
</evidence>
<evidence type="ECO:0000256" key="1">
    <source>
        <dbReference type="ARBA" id="ARBA00023015"/>
    </source>
</evidence>
<dbReference type="AlphaFoldDB" id="A0A4V2PHI2"/>
<dbReference type="InterPro" id="IPR023187">
    <property type="entry name" value="Tscrpt_reg_MarR-type_CS"/>
</dbReference>
<dbReference type="InterPro" id="IPR000835">
    <property type="entry name" value="HTH_MarR-typ"/>
</dbReference>
<dbReference type="PANTHER" id="PTHR42756:SF1">
    <property type="entry name" value="TRANSCRIPTIONAL REPRESSOR OF EMRAB OPERON"/>
    <property type="match status" value="1"/>
</dbReference>
<proteinExistence type="predicted"/>
<dbReference type="RefSeq" id="WP_207908844.1">
    <property type="nucleotide sequence ID" value="NZ_SMFZ01000002.1"/>
</dbReference>
<evidence type="ECO:0000313" key="6">
    <source>
        <dbReference type="Proteomes" id="UP000295560"/>
    </source>
</evidence>
<evidence type="ECO:0000256" key="2">
    <source>
        <dbReference type="ARBA" id="ARBA00023125"/>
    </source>
</evidence>
<keyword evidence="2 5" id="KW-0238">DNA-binding</keyword>
<name>A0A4V2PHI2_PSEEN</name>
<reference evidence="5 6" key="1">
    <citation type="submission" date="2019-03" db="EMBL/GenBank/DDBJ databases">
        <title>Sequencing the genomes of 1000 actinobacteria strains.</title>
        <authorList>
            <person name="Klenk H.-P."/>
        </authorList>
    </citation>
    <scope>NUCLEOTIDE SEQUENCE [LARGE SCALE GENOMIC DNA]</scope>
    <source>
        <strain evidence="5 6">DSM 44969</strain>
    </source>
</reference>
<accession>A0A4V2PHI2</accession>
<sequence>MSDQDPVDRLVDQWRRERPDLDDEGLDAMATIGRLGRLAAVAGPLVDRVFARHGLRTGEFDVLAALRRSGEPFVLTPSELARMMMLSAAAMTNRLDRLEAAGHVDRRLDPDNRRSILVSLTASGRALVDEVVTEHVRNERDLLSTLDRADRRALDDLLRRLLAGLEKPPGT</sequence>
<keyword evidence="6" id="KW-1185">Reference proteome</keyword>
<dbReference type="SUPFAM" id="SSF46785">
    <property type="entry name" value="Winged helix' DNA-binding domain"/>
    <property type="match status" value="1"/>
</dbReference>
<organism evidence="5 6">
    <name type="scientific">Pseudonocardia endophytica</name>
    <dbReference type="NCBI Taxonomy" id="401976"/>
    <lineage>
        <taxon>Bacteria</taxon>
        <taxon>Bacillati</taxon>
        <taxon>Actinomycetota</taxon>
        <taxon>Actinomycetes</taxon>
        <taxon>Pseudonocardiales</taxon>
        <taxon>Pseudonocardiaceae</taxon>
        <taxon>Pseudonocardia</taxon>
    </lineage>
</organism>
<dbReference type="GO" id="GO:0003677">
    <property type="term" value="F:DNA binding"/>
    <property type="evidence" value="ECO:0007669"/>
    <property type="project" value="UniProtKB-KW"/>
</dbReference>
<dbReference type="PRINTS" id="PR00598">
    <property type="entry name" value="HTHMARR"/>
</dbReference>
<keyword evidence="3" id="KW-0804">Transcription</keyword>
<dbReference type="PANTHER" id="PTHR42756">
    <property type="entry name" value="TRANSCRIPTIONAL REGULATOR, MARR"/>
    <property type="match status" value="1"/>
</dbReference>
<dbReference type="Gene3D" id="1.10.10.10">
    <property type="entry name" value="Winged helix-like DNA-binding domain superfamily/Winged helix DNA-binding domain"/>
    <property type="match status" value="1"/>
</dbReference>